<keyword evidence="2" id="KW-0378">Hydrolase</keyword>
<dbReference type="Pfam" id="PF00561">
    <property type="entry name" value="Abhydrolase_1"/>
    <property type="match status" value="1"/>
</dbReference>
<feature type="domain" description="AB hydrolase-1" evidence="1">
    <location>
        <begin position="41"/>
        <end position="289"/>
    </location>
</feature>
<dbReference type="InterPro" id="IPR050228">
    <property type="entry name" value="Carboxylesterase_BioH"/>
</dbReference>
<reference evidence="2 3" key="1">
    <citation type="journal article" date="2019" name="Int. J. Syst. Evol. Microbiol.">
        <title>The Global Catalogue of Microorganisms (GCM) 10K type strain sequencing project: providing services to taxonomists for standard genome sequencing and annotation.</title>
        <authorList>
            <consortium name="The Broad Institute Genomics Platform"/>
            <consortium name="The Broad Institute Genome Sequencing Center for Infectious Disease"/>
            <person name="Wu L."/>
            <person name="Ma J."/>
        </authorList>
    </citation>
    <scope>NUCLEOTIDE SEQUENCE [LARGE SCALE GENOMIC DNA]</scope>
    <source>
        <strain evidence="2 3">JCM 11813</strain>
    </source>
</reference>
<dbReference type="Proteomes" id="UP001499979">
    <property type="component" value="Unassembled WGS sequence"/>
</dbReference>
<dbReference type="PANTHER" id="PTHR43194:SF2">
    <property type="entry name" value="PEROXISOMAL MEMBRANE PROTEIN LPX1"/>
    <property type="match status" value="1"/>
</dbReference>
<dbReference type="InterPro" id="IPR029058">
    <property type="entry name" value="AB_hydrolase_fold"/>
</dbReference>
<organism evidence="2 3">
    <name type="scientific">Nocardioides aquiterrae</name>
    <dbReference type="NCBI Taxonomy" id="203799"/>
    <lineage>
        <taxon>Bacteria</taxon>
        <taxon>Bacillati</taxon>
        <taxon>Actinomycetota</taxon>
        <taxon>Actinomycetes</taxon>
        <taxon>Propionibacteriales</taxon>
        <taxon>Nocardioidaceae</taxon>
        <taxon>Nocardioides</taxon>
    </lineage>
</organism>
<dbReference type="GO" id="GO:0016787">
    <property type="term" value="F:hydrolase activity"/>
    <property type="evidence" value="ECO:0007669"/>
    <property type="project" value="UniProtKB-KW"/>
</dbReference>
<dbReference type="PRINTS" id="PR00412">
    <property type="entry name" value="EPOXHYDRLASE"/>
</dbReference>
<accession>A0ABN1UQ71</accession>
<sequence length="304" mass="33003">MSASPARAEVEPRLAYHEVLSDDGTRLRAWTNDPDGAIDGPTVLLCNGLGTSAWAWPAFLDADCGVRVVSWNHRGTGGSDRPDDVERVGIEEFAEDGLSVMDHFGIDRAVLVGWSMGVNTAFEIALRHPERVSGLFAVAGVPGDTFATMLGPLRVPRAAAKAVAVNLARVLKHGGRLVTPVSTRLPVGRRAIDLISHSGFMLPVADPDLARRAITAFLETPVEWYFHVALHTSRHPRISLSRVQVPAVFVAGTWDLLAGARAMASAAERMADAVYVELSGSHFLQMEHPDRVHDLLREFLRRVG</sequence>
<dbReference type="PANTHER" id="PTHR43194">
    <property type="entry name" value="HYDROLASE ALPHA/BETA FOLD FAMILY"/>
    <property type="match status" value="1"/>
</dbReference>
<keyword evidence="3" id="KW-1185">Reference proteome</keyword>
<dbReference type="Gene3D" id="3.40.50.1820">
    <property type="entry name" value="alpha/beta hydrolase"/>
    <property type="match status" value="1"/>
</dbReference>
<dbReference type="InterPro" id="IPR000073">
    <property type="entry name" value="AB_hydrolase_1"/>
</dbReference>
<dbReference type="EMBL" id="BAAAJE010000030">
    <property type="protein sequence ID" value="GAA1162120.1"/>
    <property type="molecule type" value="Genomic_DNA"/>
</dbReference>
<comment type="caution">
    <text evidence="2">The sequence shown here is derived from an EMBL/GenBank/DDBJ whole genome shotgun (WGS) entry which is preliminary data.</text>
</comment>
<protein>
    <submittedName>
        <fullName evidence="2">Alpha/beta fold hydrolase</fullName>
    </submittedName>
</protein>
<gene>
    <name evidence="2" type="ORF">GCM10009606_45060</name>
</gene>
<evidence type="ECO:0000259" key="1">
    <source>
        <dbReference type="Pfam" id="PF00561"/>
    </source>
</evidence>
<dbReference type="InterPro" id="IPR000639">
    <property type="entry name" value="Epox_hydrolase-like"/>
</dbReference>
<evidence type="ECO:0000313" key="2">
    <source>
        <dbReference type="EMBL" id="GAA1162120.1"/>
    </source>
</evidence>
<evidence type="ECO:0000313" key="3">
    <source>
        <dbReference type="Proteomes" id="UP001499979"/>
    </source>
</evidence>
<dbReference type="RefSeq" id="WP_343910469.1">
    <property type="nucleotide sequence ID" value="NZ_BAAAJE010000030.1"/>
</dbReference>
<name>A0ABN1UQ71_9ACTN</name>
<dbReference type="SUPFAM" id="SSF53474">
    <property type="entry name" value="alpha/beta-Hydrolases"/>
    <property type="match status" value="1"/>
</dbReference>
<proteinExistence type="predicted"/>